<proteinExistence type="predicted"/>
<dbReference type="EMBL" id="BK032541">
    <property type="protein sequence ID" value="DAF46603.1"/>
    <property type="molecule type" value="Genomic_DNA"/>
</dbReference>
<reference evidence="1" key="1">
    <citation type="journal article" date="2021" name="Proc. Natl. Acad. Sci. U.S.A.">
        <title>A Catalog of Tens of Thousands of Viruses from Human Metagenomes Reveals Hidden Associations with Chronic Diseases.</title>
        <authorList>
            <person name="Tisza M.J."/>
            <person name="Buck C.B."/>
        </authorList>
    </citation>
    <scope>NUCLEOTIDE SEQUENCE</scope>
    <source>
        <strain evidence="1">CtqwY3</strain>
    </source>
</reference>
<evidence type="ECO:0000313" key="1">
    <source>
        <dbReference type="EMBL" id="DAF46603.1"/>
    </source>
</evidence>
<sequence length="114" mass="13024">MIGQSFRVRPGADSSEIEFMENETLTRLVARFIVENKDQLLKKTIAFKIRKDIISSPCGPGERDISYSYSLKDVKVITEELDTIKIPTIAKTPYDFGRKVGIKERIKILFTGRL</sequence>
<organism evidence="1">
    <name type="scientific">Siphoviridae sp. ctqwY3</name>
    <dbReference type="NCBI Taxonomy" id="2827951"/>
    <lineage>
        <taxon>Viruses</taxon>
        <taxon>Duplodnaviria</taxon>
        <taxon>Heunggongvirae</taxon>
        <taxon>Uroviricota</taxon>
        <taxon>Caudoviricetes</taxon>
    </lineage>
</organism>
<name>A0A8S5S715_9CAUD</name>
<protein>
    <submittedName>
        <fullName evidence="1">Uncharacterized protein</fullName>
    </submittedName>
</protein>
<accession>A0A8S5S715</accession>